<sequence length="333" mass="35576">MAGPSRLREDDPLRGRRPPVSVGACGQEEGIAMGSHAAARRRRPVVLAALGTTLLAALLSIPSAGGAPQSADACGGVGAELPRGDCGPFWQVVAEDFNGDRVPLGGFSDCDHHADTSAAYCGGLKGSYRDNWWAYPAGWRDTSNDRGRGVVGVYHPEDTVSVGPAENGDGRMRVRMWRPDDGGPVHAAAVVPRAVMQMKYGKYSARIKVTKPAPGYKSAWLHYGGGCEMDHPEGNWSGDLTAFHHPCGGGEQGSFQGADEWTEWHTVSTEWTPGNVRFFVDGRQTGHDTRGVPDHPLSWVLQNESALEGPGAAPGSSAQLEITWVAAYAYDWK</sequence>
<gene>
    <name evidence="4" type="ORF">GCM10010449_14590</name>
</gene>
<feature type="transmembrane region" description="Helical" evidence="2">
    <location>
        <begin position="45"/>
        <end position="64"/>
    </location>
</feature>
<name>A0ABP6MBA8_9ACTN</name>
<evidence type="ECO:0000256" key="1">
    <source>
        <dbReference type="SAM" id="MobiDB-lite"/>
    </source>
</evidence>
<feature type="region of interest" description="Disordered" evidence="1">
    <location>
        <begin position="1"/>
        <end position="24"/>
    </location>
</feature>
<keyword evidence="5" id="KW-1185">Reference proteome</keyword>
<evidence type="ECO:0000259" key="3">
    <source>
        <dbReference type="PROSITE" id="PS51762"/>
    </source>
</evidence>
<comment type="caution">
    <text evidence="4">The sequence shown here is derived from an EMBL/GenBank/DDBJ whole genome shotgun (WGS) entry which is preliminary data.</text>
</comment>
<dbReference type="Pfam" id="PF00722">
    <property type="entry name" value="Glyco_hydro_16"/>
    <property type="match status" value="1"/>
</dbReference>
<feature type="domain" description="GH16" evidence="3">
    <location>
        <begin position="95"/>
        <end position="333"/>
    </location>
</feature>
<dbReference type="InterPro" id="IPR013320">
    <property type="entry name" value="ConA-like_dom_sf"/>
</dbReference>
<evidence type="ECO:0000313" key="4">
    <source>
        <dbReference type="EMBL" id="GAA3091916.1"/>
    </source>
</evidence>
<keyword evidence="2" id="KW-1133">Transmembrane helix</keyword>
<protein>
    <recommendedName>
        <fullName evidence="3">GH16 domain-containing protein</fullName>
    </recommendedName>
</protein>
<dbReference type="Proteomes" id="UP001501637">
    <property type="component" value="Unassembled WGS sequence"/>
</dbReference>
<dbReference type="SUPFAM" id="SSF49899">
    <property type="entry name" value="Concanavalin A-like lectins/glucanases"/>
    <property type="match status" value="1"/>
</dbReference>
<dbReference type="EMBL" id="BAAAUG010000022">
    <property type="protein sequence ID" value="GAA3091916.1"/>
    <property type="molecule type" value="Genomic_DNA"/>
</dbReference>
<organism evidence="4 5">
    <name type="scientific">Streptomyces rectiviolaceus</name>
    <dbReference type="NCBI Taxonomy" id="332591"/>
    <lineage>
        <taxon>Bacteria</taxon>
        <taxon>Bacillati</taxon>
        <taxon>Actinomycetota</taxon>
        <taxon>Actinomycetes</taxon>
        <taxon>Kitasatosporales</taxon>
        <taxon>Streptomycetaceae</taxon>
        <taxon>Streptomyces</taxon>
    </lineage>
</organism>
<keyword evidence="2" id="KW-0812">Transmembrane</keyword>
<dbReference type="InterPro" id="IPR000757">
    <property type="entry name" value="Beta-glucanase-like"/>
</dbReference>
<proteinExistence type="predicted"/>
<evidence type="ECO:0000256" key="2">
    <source>
        <dbReference type="SAM" id="Phobius"/>
    </source>
</evidence>
<dbReference type="CDD" id="cd00413">
    <property type="entry name" value="Glyco_hydrolase_16"/>
    <property type="match status" value="1"/>
</dbReference>
<dbReference type="PROSITE" id="PS51762">
    <property type="entry name" value="GH16_2"/>
    <property type="match status" value="1"/>
</dbReference>
<reference evidence="5" key="1">
    <citation type="journal article" date="2019" name="Int. J. Syst. Evol. Microbiol.">
        <title>The Global Catalogue of Microorganisms (GCM) 10K type strain sequencing project: providing services to taxonomists for standard genome sequencing and annotation.</title>
        <authorList>
            <consortium name="The Broad Institute Genomics Platform"/>
            <consortium name="The Broad Institute Genome Sequencing Center for Infectious Disease"/>
            <person name="Wu L."/>
            <person name="Ma J."/>
        </authorList>
    </citation>
    <scope>NUCLEOTIDE SEQUENCE [LARGE SCALE GENOMIC DNA]</scope>
    <source>
        <strain evidence="5">JCM 9092</strain>
    </source>
</reference>
<accession>A0ABP6MBA8</accession>
<evidence type="ECO:0000313" key="5">
    <source>
        <dbReference type="Proteomes" id="UP001501637"/>
    </source>
</evidence>
<keyword evidence="2" id="KW-0472">Membrane</keyword>
<feature type="compositionally biased region" description="Basic and acidic residues" evidence="1">
    <location>
        <begin position="1"/>
        <end position="14"/>
    </location>
</feature>
<dbReference type="Gene3D" id="2.60.120.200">
    <property type="match status" value="1"/>
</dbReference>